<keyword evidence="4" id="KW-0539">Nucleus</keyword>
<feature type="compositionally biased region" description="Basic and acidic residues" evidence="6">
    <location>
        <begin position="277"/>
        <end position="298"/>
    </location>
</feature>
<dbReference type="InterPro" id="IPR003511">
    <property type="entry name" value="HORMA_dom"/>
</dbReference>
<keyword evidence="9" id="KW-1185">Reference proteome</keyword>
<organism evidence="8 9">
    <name type="scientific">Rozella allomycis (strain CSF55)</name>
    <dbReference type="NCBI Taxonomy" id="988480"/>
    <lineage>
        <taxon>Eukaryota</taxon>
        <taxon>Fungi</taxon>
        <taxon>Fungi incertae sedis</taxon>
        <taxon>Cryptomycota</taxon>
        <taxon>Cryptomycota incertae sedis</taxon>
        <taxon>Rozella</taxon>
    </lineage>
</organism>
<dbReference type="GO" id="GO:0003677">
    <property type="term" value="F:DNA binding"/>
    <property type="evidence" value="ECO:0007669"/>
    <property type="project" value="UniProtKB-KW"/>
</dbReference>
<dbReference type="HOGENOM" id="CLU_014668_0_0_1"/>
<dbReference type="AlphaFoldDB" id="A0A075AU51"/>
<dbReference type="InterPro" id="IPR011011">
    <property type="entry name" value="Znf_FYVE_PHD"/>
</dbReference>
<name>A0A075AU51_ROZAC</name>
<dbReference type="GO" id="GO:0051321">
    <property type="term" value="P:meiotic cell cycle"/>
    <property type="evidence" value="ECO:0007669"/>
    <property type="project" value="UniProtKB-KW"/>
</dbReference>
<evidence type="ECO:0000256" key="3">
    <source>
        <dbReference type="ARBA" id="ARBA00022454"/>
    </source>
</evidence>
<dbReference type="PANTHER" id="PTHR48225:SF7">
    <property type="entry name" value="MEIOSIS-SPECIFIC PROTEIN HOP1"/>
    <property type="match status" value="1"/>
</dbReference>
<dbReference type="GO" id="GO:0005634">
    <property type="term" value="C:nucleus"/>
    <property type="evidence" value="ECO:0007669"/>
    <property type="project" value="UniProtKB-SubCell"/>
</dbReference>
<feature type="compositionally biased region" description="Polar residues" evidence="6">
    <location>
        <begin position="319"/>
        <end position="333"/>
    </location>
</feature>
<evidence type="ECO:0000256" key="2">
    <source>
        <dbReference type="ARBA" id="ARBA00004286"/>
    </source>
</evidence>
<dbReference type="OrthoDB" id="1928087at2759"/>
<dbReference type="Proteomes" id="UP000030755">
    <property type="component" value="Unassembled WGS sequence"/>
</dbReference>
<dbReference type="EMBL" id="KE561038">
    <property type="protein sequence ID" value="EPZ33793.1"/>
    <property type="molecule type" value="Genomic_DNA"/>
</dbReference>
<dbReference type="Gene3D" id="3.30.900.10">
    <property type="entry name" value="HORMA domain"/>
    <property type="match status" value="1"/>
</dbReference>
<evidence type="ECO:0000256" key="4">
    <source>
        <dbReference type="ARBA" id="ARBA00023242"/>
    </source>
</evidence>
<evidence type="ECO:0000259" key="7">
    <source>
        <dbReference type="PROSITE" id="PS50815"/>
    </source>
</evidence>
<dbReference type="PROSITE" id="PS50815">
    <property type="entry name" value="HORMA"/>
    <property type="match status" value="1"/>
</dbReference>
<feature type="region of interest" description="Disordered" evidence="6">
    <location>
        <begin position="277"/>
        <end position="308"/>
    </location>
</feature>
<dbReference type="OMA" id="HACYQCL"/>
<evidence type="ECO:0000256" key="6">
    <source>
        <dbReference type="SAM" id="MobiDB-lite"/>
    </source>
</evidence>
<dbReference type="PANTHER" id="PTHR48225">
    <property type="entry name" value="HORMA DOMAIN-CONTAINING PROTEIN 1"/>
    <property type="match status" value="1"/>
</dbReference>
<dbReference type="InterPro" id="IPR051294">
    <property type="entry name" value="HORMA_MeioticProgression"/>
</dbReference>
<comment type="subcellular location">
    <subcellularLocation>
        <location evidence="2">Chromosome</location>
    </subcellularLocation>
    <subcellularLocation>
        <location evidence="1">Nucleus</location>
    </subcellularLocation>
</comment>
<evidence type="ECO:0000313" key="9">
    <source>
        <dbReference type="Proteomes" id="UP000030755"/>
    </source>
</evidence>
<gene>
    <name evidence="8" type="ORF">O9G_002505</name>
</gene>
<dbReference type="STRING" id="988480.A0A075AU51"/>
<dbReference type="GO" id="GO:0005694">
    <property type="term" value="C:chromosome"/>
    <property type="evidence" value="ECO:0007669"/>
    <property type="project" value="UniProtKB-SubCell"/>
</dbReference>
<reference evidence="8 9" key="1">
    <citation type="journal article" date="2013" name="Curr. Biol.">
        <title>Shared signatures of parasitism and phylogenomics unite Cryptomycota and microsporidia.</title>
        <authorList>
            <person name="James T.Y."/>
            <person name="Pelin A."/>
            <person name="Bonen L."/>
            <person name="Ahrendt S."/>
            <person name="Sain D."/>
            <person name="Corradi N."/>
            <person name="Stajich J.E."/>
        </authorList>
    </citation>
    <scope>NUCLEOTIDE SEQUENCE [LARGE SCALE GENOMIC DNA]</scope>
    <source>
        <strain evidence="8 9">CSF55</strain>
    </source>
</reference>
<proteinExistence type="predicted"/>
<evidence type="ECO:0000313" key="8">
    <source>
        <dbReference type="EMBL" id="EPZ33793.1"/>
    </source>
</evidence>
<keyword evidence="5" id="KW-0469">Meiosis</keyword>
<evidence type="ECO:0000256" key="1">
    <source>
        <dbReference type="ARBA" id="ARBA00004123"/>
    </source>
</evidence>
<keyword evidence="8" id="KW-0238">DNA-binding</keyword>
<dbReference type="InterPro" id="IPR036570">
    <property type="entry name" value="HORMA_dom_sf"/>
</dbReference>
<feature type="domain" description="HORMA" evidence="7">
    <location>
        <begin position="23"/>
        <end position="242"/>
    </location>
</feature>
<keyword evidence="3" id="KW-0158">Chromosome</keyword>
<dbReference type="Pfam" id="PF02301">
    <property type="entry name" value="HORMA"/>
    <property type="match status" value="1"/>
</dbReference>
<sequence>MPIQKQRVKNAAKQKTNVDVEMQQSLALSQELISTTFGCVCYLRDLFPEDAFEERKVNDLSIKAIKRGVSKVSDTFLDWIEKGCFDALKKKYLKAIVFGIYEDANKPNEMIETYTVRVEYPERKSEEKGEENDTQTSVFYLSTQQGNEVGQSVALDDKQFKQMTVKILKTVCILTQTLKPLPENKYLTIQIYYHDEFTPKDYEPPFFRAASEEEVKIEFEDEPLKVEFGRAENKTHKLIVSIKTTQDMAKDLVKKKVDEKKTEDAVTTQDMAKDLVKKKVDDKKSEEVKEQPSKKVEINKPGPSTNKVQGLLDKVEKQSSQGQLINSNQTTQPLPIPSLKPMNLSLKTSQTLIIEKESFTNQSPVESDIFNQRFTRSQLKELSNALNEIPAQNVSPIKSTIKCYCGDNDNSCDLIKCNKCLNWSHTVCSGYFSNRDKRLDVDSHTCYFCLYNSNSSLISFIKDLSTFRRVLSILYHEGIQSPRQFAPRLGYSLKQSKSLLDKCLKNGFLIKKLNHSNRTKEWIVVKNEENKKKLKFYFQSITDYPEFKKFFPLTNKRPSESNMDSSKKARKVSINAKTLKTIN</sequence>
<dbReference type="SUPFAM" id="SSF57903">
    <property type="entry name" value="FYVE/PHD zinc finger"/>
    <property type="match status" value="1"/>
</dbReference>
<dbReference type="SUPFAM" id="SSF56019">
    <property type="entry name" value="The spindle assembly checkpoint protein mad2"/>
    <property type="match status" value="1"/>
</dbReference>
<dbReference type="InterPro" id="IPR013083">
    <property type="entry name" value="Znf_RING/FYVE/PHD"/>
</dbReference>
<evidence type="ECO:0000256" key="5">
    <source>
        <dbReference type="ARBA" id="ARBA00023254"/>
    </source>
</evidence>
<accession>A0A075AU51</accession>
<protein>
    <submittedName>
        <fullName evidence="8">DNA-binding HORMA domain-containing protein</fullName>
    </submittedName>
</protein>
<dbReference type="Gene3D" id="3.30.40.10">
    <property type="entry name" value="Zinc/RING finger domain, C3HC4 (zinc finger)"/>
    <property type="match status" value="1"/>
</dbReference>
<feature type="region of interest" description="Disordered" evidence="6">
    <location>
        <begin position="319"/>
        <end position="338"/>
    </location>
</feature>